<dbReference type="AlphaFoldDB" id="A0AAD7BS55"/>
<proteinExistence type="predicted"/>
<dbReference type="GO" id="GO:0004553">
    <property type="term" value="F:hydrolase activity, hydrolyzing O-glycosyl compounds"/>
    <property type="evidence" value="ECO:0007669"/>
    <property type="project" value="InterPro"/>
</dbReference>
<protein>
    <submittedName>
        <fullName evidence="2">Uncharacterized protein</fullName>
    </submittedName>
</protein>
<gene>
    <name evidence="2" type="ORF">FB45DRAFT_47054</name>
</gene>
<evidence type="ECO:0000313" key="3">
    <source>
        <dbReference type="Proteomes" id="UP001221142"/>
    </source>
</evidence>
<comment type="caution">
    <text evidence="2">The sequence shown here is derived from an EMBL/GenBank/DDBJ whole genome shotgun (WGS) entry which is preliminary data.</text>
</comment>
<dbReference type="Proteomes" id="UP001221142">
    <property type="component" value="Unassembled WGS sequence"/>
</dbReference>
<evidence type="ECO:0000313" key="2">
    <source>
        <dbReference type="EMBL" id="KAJ7629009.1"/>
    </source>
</evidence>
<organism evidence="2 3">
    <name type="scientific">Roridomyces roridus</name>
    <dbReference type="NCBI Taxonomy" id="1738132"/>
    <lineage>
        <taxon>Eukaryota</taxon>
        <taxon>Fungi</taxon>
        <taxon>Dikarya</taxon>
        <taxon>Basidiomycota</taxon>
        <taxon>Agaricomycotina</taxon>
        <taxon>Agaricomycetes</taxon>
        <taxon>Agaricomycetidae</taxon>
        <taxon>Agaricales</taxon>
        <taxon>Marasmiineae</taxon>
        <taxon>Mycenaceae</taxon>
        <taxon>Roridomyces</taxon>
    </lineage>
</organism>
<dbReference type="Gene3D" id="3.40.50.1700">
    <property type="entry name" value="Glycoside hydrolase family 3 C-terminal domain"/>
    <property type="match status" value="1"/>
</dbReference>
<evidence type="ECO:0000256" key="1">
    <source>
        <dbReference type="ARBA" id="ARBA00022801"/>
    </source>
</evidence>
<dbReference type="EMBL" id="JARKIF010000010">
    <property type="protein sequence ID" value="KAJ7629009.1"/>
    <property type="molecule type" value="Genomic_DNA"/>
</dbReference>
<accession>A0AAD7BS55</accession>
<name>A0AAD7BS55_9AGAR</name>
<keyword evidence="3" id="KW-1185">Reference proteome</keyword>
<keyword evidence="1" id="KW-0378">Hydrolase</keyword>
<dbReference type="InterPro" id="IPR036881">
    <property type="entry name" value="Glyco_hydro_3_C_sf"/>
</dbReference>
<sequence length="80" mass="8682">MRPVRLDFCSSGDRLRNFSWGSGSNNLEFTVPPFTVLNKTLLEAGINIRASLTNDLAKGAAVARGADMAIVFVNAYVFLC</sequence>
<reference evidence="2" key="1">
    <citation type="submission" date="2023-03" db="EMBL/GenBank/DDBJ databases">
        <title>Massive genome expansion in bonnet fungi (Mycena s.s.) driven by repeated elements and novel gene families across ecological guilds.</title>
        <authorList>
            <consortium name="Lawrence Berkeley National Laboratory"/>
            <person name="Harder C.B."/>
            <person name="Miyauchi S."/>
            <person name="Viragh M."/>
            <person name="Kuo A."/>
            <person name="Thoen E."/>
            <person name="Andreopoulos B."/>
            <person name="Lu D."/>
            <person name="Skrede I."/>
            <person name="Drula E."/>
            <person name="Henrissat B."/>
            <person name="Morin E."/>
            <person name="Kohler A."/>
            <person name="Barry K."/>
            <person name="LaButti K."/>
            <person name="Morin E."/>
            <person name="Salamov A."/>
            <person name="Lipzen A."/>
            <person name="Mereny Z."/>
            <person name="Hegedus B."/>
            <person name="Baldrian P."/>
            <person name="Stursova M."/>
            <person name="Weitz H."/>
            <person name="Taylor A."/>
            <person name="Grigoriev I.V."/>
            <person name="Nagy L.G."/>
            <person name="Martin F."/>
            <person name="Kauserud H."/>
        </authorList>
    </citation>
    <scope>NUCLEOTIDE SEQUENCE</scope>
    <source>
        <strain evidence="2">9284</strain>
    </source>
</reference>
<dbReference type="GO" id="GO:0005975">
    <property type="term" value="P:carbohydrate metabolic process"/>
    <property type="evidence" value="ECO:0007669"/>
    <property type="project" value="InterPro"/>
</dbReference>